<reference evidence="2 3" key="1">
    <citation type="submission" date="2020-08" db="EMBL/GenBank/DDBJ databases">
        <title>Genomic Encyclopedia of Type Strains, Phase IV (KMG-IV): sequencing the most valuable type-strain genomes for metagenomic binning, comparative biology and taxonomic classification.</title>
        <authorList>
            <person name="Goeker M."/>
        </authorList>
    </citation>
    <scope>NUCLEOTIDE SEQUENCE [LARGE SCALE GENOMIC DNA]</scope>
    <source>
        <strain evidence="2 3">DSM 29514</strain>
    </source>
</reference>
<name>A0A7W6LHF9_9HYPH</name>
<dbReference type="EMBL" id="JACIEC010000001">
    <property type="protein sequence ID" value="MBB4143257.1"/>
    <property type="molecule type" value="Genomic_DNA"/>
</dbReference>
<keyword evidence="3" id="KW-1185">Reference proteome</keyword>
<sequence length="40" mass="4332">MQKQSARAIALTIAQEQANFRLRLLAVSGFATLALLCLSL</sequence>
<gene>
    <name evidence="2" type="ORF">GGQ72_001756</name>
</gene>
<keyword evidence="1" id="KW-0812">Transmembrane</keyword>
<dbReference type="AlphaFoldDB" id="A0A7W6LHF9"/>
<dbReference type="Proteomes" id="UP000519897">
    <property type="component" value="Unassembled WGS sequence"/>
</dbReference>
<feature type="transmembrane region" description="Helical" evidence="1">
    <location>
        <begin position="20"/>
        <end position="38"/>
    </location>
</feature>
<dbReference type="RefSeq" id="WP_280139192.1">
    <property type="nucleotide sequence ID" value="NZ_CP049250.1"/>
</dbReference>
<keyword evidence="1" id="KW-0472">Membrane</keyword>
<proteinExistence type="predicted"/>
<evidence type="ECO:0000313" key="2">
    <source>
        <dbReference type="EMBL" id="MBB4143257.1"/>
    </source>
</evidence>
<accession>A0A7W6LHF9</accession>
<evidence type="ECO:0000313" key="3">
    <source>
        <dbReference type="Proteomes" id="UP000519897"/>
    </source>
</evidence>
<organism evidence="2 3">
    <name type="scientific">Rhizobium rhizoryzae</name>
    <dbReference type="NCBI Taxonomy" id="451876"/>
    <lineage>
        <taxon>Bacteria</taxon>
        <taxon>Pseudomonadati</taxon>
        <taxon>Pseudomonadota</taxon>
        <taxon>Alphaproteobacteria</taxon>
        <taxon>Hyphomicrobiales</taxon>
        <taxon>Rhizobiaceae</taxon>
        <taxon>Rhizobium/Agrobacterium group</taxon>
        <taxon>Rhizobium</taxon>
    </lineage>
</organism>
<comment type="caution">
    <text evidence="2">The sequence shown here is derived from an EMBL/GenBank/DDBJ whole genome shotgun (WGS) entry which is preliminary data.</text>
</comment>
<protein>
    <submittedName>
        <fullName evidence="2">Uncharacterized protein</fullName>
    </submittedName>
</protein>
<evidence type="ECO:0000256" key="1">
    <source>
        <dbReference type="SAM" id="Phobius"/>
    </source>
</evidence>
<keyword evidence="1" id="KW-1133">Transmembrane helix</keyword>